<gene>
    <name evidence="6" type="ORF">BD626DRAFT_557316</name>
</gene>
<dbReference type="InterPro" id="IPR010497">
    <property type="entry name" value="Epoxide_hydro_N"/>
</dbReference>
<dbReference type="GO" id="GO:0097176">
    <property type="term" value="P:epoxide metabolic process"/>
    <property type="evidence" value="ECO:0007669"/>
    <property type="project" value="TreeGrafter"/>
</dbReference>
<keyword evidence="3 6" id="KW-0378">Hydrolase</keyword>
<comment type="caution">
    <text evidence="6">The sequence shown here is derived from an EMBL/GenBank/DDBJ whole genome shotgun (WGS) entry which is preliminary data.</text>
</comment>
<feature type="domain" description="Epoxide hydrolase N-terminal" evidence="5">
    <location>
        <begin position="5"/>
        <end position="114"/>
    </location>
</feature>
<dbReference type="PRINTS" id="PR00412">
    <property type="entry name" value="EPOXHYDRLASE"/>
</dbReference>
<dbReference type="OrthoDB" id="7130006at2759"/>
<dbReference type="InterPro" id="IPR016292">
    <property type="entry name" value="Epoxide_hydrolase"/>
</dbReference>
<keyword evidence="7" id="KW-1185">Reference proteome</keyword>
<keyword evidence="2" id="KW-0058">Aromatic hydrocarbons catabolism</keyword>
<dbReference type="InterPro" id="IPR029058">
    <property type="entry name" value="AB_hydrolase_fold"/>
</dbReference>
<evidence type="ECO:0000256" key="2">
    <source>
        <dbReference type="ARBA" id="ARBA00022797"/>
    </source>
</evidence>
<feature type="active site" description="Proton donor" evidence="4">
    <location>
        <position position="308"/>
    </location>
</feature>
<reference evidence="6 7" key="1">
    <citation type="journal article" date="2019" name="New Phytol.">
        <title>Comparative genomics reveals unique wood-decay strategies and fruiting body development in the Schizophyllaceae.</title>
        <authorList>
            <person name="Almasi E."/>
            <person name="Sahu N."/>
            <person name="Krizsan K."/>
            <person name="Balint B."/>
            <person name="Kovacs G.M."/>
            <person name="Kiss B."/>
            <person name="Cseklye J."/>
            <person name="Drula E."/>
            <person name="Henrissat B."/>
            <person name="Nagy I."/>
            <person name="Chovatia M."/>
            <person name="Adam C."/>
            <person name="LaButti K."/>
            <person name="Lipzen A."/>
            <person name="Riley R."/>
            <person name="Grigoriev I.V."/>
            <person name="Nagy L.G."/>
        </authorList>
    </citation>
    <scope>NUCLEOTIDE SEQUENCE [LARGE SCALE GENOMIC DNA]</scope>
    <source>
        <strain evidence="6 7">NL-1724</strain>
    </source>
</reference>
<evidence type="ECO:0000256" key="4">
    <source>
        <dbReference type="PIRSR" id="PIRSR001112-1"/>
    </source>
</evidence>
<protein>
    <submittedName>
        <fullName evidence="6">Alpha/Beta hydrolase protein</fullName>
    </submittedName>
</protein>
<evidence type="ECO:0000259" key="5">
    <source>
        <dbReference type="Pfam" id="PF06441"/>
    </source>
</evidence>
<dbReference type="EMBL" id="VDMD01000008">
    <property type="protein sequence ID" value="TRM64035.1"/>
    <property type="molecule type" value="Genomic_DNA"/>
</dbReference>
<dbReference type="Pfam" id="PF06441">
    <property type="entry name" value="EHN"/>
    <property type="match status" value="1"/>
</dbReference>
<dbReference type="Gene3D" id="3.40.50.1820">
    <property type="entry name" value="alpha/beta hydrolase"/>
    <property type="match status" value="1"/>
</dbReference>
<dbReference type="InterPro" id="IPR000639">
    <property type="entry name" value="Epox_hydrolase-like"/>
</dbReference>
<evidence type="ECO:0000313" key="7">
    <source>
        <dbReference type="Proteomes" id="UP000320762"/>
    </source>
</evidence>
<comment type="similarity">
    <text evidence="1">Belongs to the peptidase S33 family.</text>
</comment>
<dbReference type="GO" id="GO:0004301">
    <property type="term" value="F:epoxide hydrolase activity"/>
    <property type="evidence" value="ECO:0007669"/>
    <property type="project" value="TreeGrafter"/>
</dbReference>
<accession>A0A550CGV5</accession>
<dbReference type="PIRSF" id="PIRSF001112">
    <property type="entry name" value="Epoxide_hydrolase"/>
    <property type="match status" value="1"/>
</dbReference>
<dbReference type="SUPFAM" id="SSF53474">
    <property type="entry name" value="alpha/beta-Hydrolases"/>
    <property type="match status" value="1"/>
</dbReference>
<sequence>MPSPSPFTIAVPDDKLALLRKKLELTTWPDELEDAGTDYGAPLSFVKRLAKRWQDGYDWRAQEAAINAELPQFTTDVKVEGHGTINIHFVHKKSAAGAAIPLLFVHGWPGSFLEARKITPLLTEASEDYPSFHVIAVSLPGYGFSEAPKKRGFGLPEYAEACHAVMTSLGYGQYVVQGGDWGMSVARVLASKYGPSSVKAWHTNFPLGAGRWAKTNEFRQKEMAYAMLQGTKPQTIAYALTDSPVGLLAWIADKITAWTDDIHGLMMRVSPLSPNMLGMPHYGRHSGSDLGVVYWFSRAGPAATFRTYYEAMQRKGLGSIYNLVPSPPTIPLGFVLPARDIEISQSMGNVVFEADHQKGGHFAAYEVPELLVGDLRRMFGKGGPAFEAMK</sequence>
<name>A0A550CGV5_9AGAR</name>
<dbReference type="AlphaFoldDB" id="A0A550CGV5"/>
<evidence type="ECO:0000313" key="6">
    <source>
        <dbReference type="EMBL" id="TRM64035.1"/>
    </source>
</evidence>
<evidence type="ECO:0000256" key="3">
    <source>
        <dbReference type="ARBA" id="ARBA00022801"/>
    </source>
</evidence>
<dbReference type="STRING" id="97359.A0A550CGV5"/>
<dbReference type="PANTHER" id="PTHR21661:SF35">
    <property type="entry name" value="EPOXIDE HYDROLASE"/>
    <property type="match status" value="1"/>
</dbReference>
<feature type="active site" description="Proton acceptor" evidence="4">
    <location>
        <position position="361"/>
    </location>
</feature>
<dbReference type="Proteomes" id="UP000320762">
    <property type="component" value="Unassembled WGS sequence"/>
</dbReference>
<dbReference type="PANTHER" id="PTHR21661">
    <property type="entry name" value="EPOXIDE HYDROLASE 1-RELATED"/>
    <property type="match status" value="1"/>
</dbReference>
<evidence type="ECO:0000256" key="1">
    <source>
        <dbReference type="ARBA" id="ARBA00010088"/>
    </source>
</evidence>
<feature type="active site" description="Nucleophile" evidence="4">
    <location>
        <position position="180"/>
    </location>
</feature>
<proteinExistence type="inferred from homology"/>
<organism evidence="6 7">
    <name type="scientific">Schizophyllum amplum</name>
    <dbReference type="NCBI Taxonomy" id="97359"/>
    <lineage>
        <taxon>Eukaryota</taxon>
        <taxon>Fungi</taxon>
        <taxon>Dikarya</taxon>
        <taxon>Basidiomycota</taxon>
        <taxon>Agaricomycotina</taxon>
        <taxon>Agaricomycetes</taxon>
        <taxon>Agaricomycetidae</taxon>
        <taxon>Agaricales</taxon>
        <taxon>Schizophyllaceae</taxon>
        <taxon>Schizophyllum</taxon>
    </lineage>
</organism>